<dbReference type="SUPFAM" id="SSF52540">
    <property type="entry name" value="P-loop containing nucleoside triphosphate hydrolases"/>
    <property type="match status" value="1"/>
</dbReference>
<sequence>MEGKATLSGPQLTLGVKLRDDARFDNFHGDRNAEAAVRLKKLCGNVATVPVTVLCGAADTGKSHLLQAACHEAERLGLYATCVSVGELLPFGPGALTGLERAQLVGLDDLDLIAGNADWEEAVFHLYNRVLDQRHQLMVSLSEVPGNLPFGLRDLVSRLQHGLLVQLGIYRDEDRTTILRARAEQRGLVLADDVATFILRRAPRKLGELLAILDRLDENSLQAQRKLTIPFVKAVMGW</sequence>
<feature type="domain" description="Hda lid" evidence="1">
    <location>
        <begin position="172"/>
        <end position="236"/>
    </location>
</feature>
<dbReference type="PANTHER" id="PTHR30050">
    <property type="entry name" value="CHROMOSOMAL REPLICATION INITIATOR PROTEIN DNAA"/>
    <property type="match status" value="1"/>
</dbReference>
<organism evidence="2 3">
    <name type="scientific">Marinobacter mobilis</name>
    <dbReference type="NCBI Taxonomy" id="488533"/>
    <lineage>
        <taxon>Bacteria</taxon>
        <taxon>Pseudomonadati</taxon>
        <taxon>Pseudomonadota</taxon>
        <taxon>Gammaproteobacteria</taxon>
        <taxon>Pseudomonadales</taxon>
        <taxon>Marinobacteraceae</taxon>
        <taxon>Marinobacter</taxon>
    </lineage>
</organism>
<dbReference type="EMBL" id="FNNE01000003">
    <property type="protein sequence ID" value="SDW53544.1"/>
    <property type="molecule type" value="Genomic_DNA"/>
</dbReference>
<dbReference type="InterPro" id="IPR055199">
    <property type="entry name" value="Hda_lid"/>
</dbReference>
<evidence type="ECO:0000313" key="3">
    <source>
        <dbReference type="Proteomes" id="UP000199675"/>
    </source>
</evidence>
<proteinExistence type="predicted"/>
<gene>
    <name evidence="2" type="ORF">SAMN04487960_10359</name>
</gene>
<dbReference type="GO" id="GO:0006270">
    <property type="term" value="P:DNA replication initiation"/>
    <property type="evidence" value="ECO:0007669"/>
    <property type="project" value="TreeGrafter"/>
</dbReference>
<reference evidence="2 3" key="1">
    <citation type="submission" date="2016-10" db="EMBL/GenBank/DDBJ databases">
        <authorList>
            <person name="de Groot N.N."/>
        </authorList>
    </citation>
    <scope>NUCLEOTIDE SEQUENCE [LARGE SCALE GENOMIC DNA]</scope>
    <source>
        <strain evidence="2 3">CGMCC 1.7059</strain>
    </source>
</reference>
<dbReference type="Proteomes" id="UP000199675">
    <property type="component" value="Unassembled WGS sequence"/>
</dbReference>
<dbReference type="PANTHER" id="PTHR30050:SF5">
    <property type="entry name" value="DNAA REGULATORY INACTIVATOR HDA"/>
    <property type="match status" value="1"/>
</dbReference>
<protein>
    <submittedName>
        <fullName evidence="2">Regulatory inactivation of DnaA Hda protein</fullName>
    </submittedName>
</protein>
<accession>A0A1H2UDK9</accession>
<name>A0A1H2UDK9_9GAMM</name>
<keyword evidence="3" id="KW-1185">Reference proteome</keyword>
<dbReference type="STRING" id="488533.SAMN04487960_10359"/>
<dbReference type="Gene3D" id="3.40.50.300">
    <property type="entry name" value="P-loop containing nucleotide triphosphate hydrolases"/>
    <property type="match status" value="1"/>
</dbReference>
<dbReference type="Pfam" id="PF22688">
    <property type="entry name" value="Hda_lid"/>
    <property type="match status" value="1"/>
</dbReference>
<dbReference type="InterPro" id="IPR027417">
    <property type="entry name" value="P-loop_NTPase"/>
</dbReference>
<dbReference type="AlphaFoldDB" id="A0A1H2UDK9"/>
<evidence type="ECO:0000259" key="1">
    <source>
        <dbReference type="Pfam" id="PF22688"/>
    </source>
</evidence>
<dbReference type="NCBIfam" id="TIGR03420">
    <property type="entry name" value="DnaA_homol_Hda"/>
    <property type="match status" value="1"/>
</dbReference>
<dbReference type="InterPro" id="IPR017788">
    <property type="entry name" value="Hda"/>
</dbReference>
<dbReference type="GO" id="GO:0032297">
    <property type="term" value="P:negative regulation of DNA-templated DNA replication initiation"/>
    <property type="evidence" value="ECO:0007669"/>
    <property type="project" value="InterPro"/>
</dbReference>
<dbReference type="Gene3D" id="1.10.8.60">
    <property type="match status" value="1"/>
</dbReference>
<evidence type="ECO:0000313" key="2">
    <source>
        <dbReference type="EMBL" id="SDW53544.1"/>
    </source>
</evidence>